<gene>
    <name evidence="1" type="ORF">FLP_15770</name>
</gene>
<accession>A0ABX2XG83</accession>
<sequence length="232" mass="26822">MSYFGGLGSGKGWNKFNFILTPKEFESIFRELKFYFVITNTSVAINYKATDKAYIFDSYKDFFNEILIGKTALDQKKQWSYEKKIRISITDDLHKINFKEIIDKQGLRSDEFKLVDPTEPVINISPFYLTFSKDKESLSIAYMNVEGTIGLELTYPKVVSFSTDKFNSVVDTSQFNNTLLFNDLIKNIKALSAKAKLQSSTKLYRPNFWISPEAKKLINENHYLKSNLLSII</sequence>
<evidence type="ECO:0000313" key="2">
    <source>
        <dbReference type="Proteomes" id="UP000093343"/>
    </source>
</evidence>
<keyword evidence="2" id="KW-1185">Reference proteome</keyword>
<protein>
    <submittedName>
        <fullName evidence="1">Uncharacterized protein</fullName>
    </submittedName>
</protein>
<organism evidence="1 2">
    <name type="scientific">Flavobacterium piscis</name>
    <dbReference type="NCBI Taxonomy" id="1114874"/>
    <lineage>
        <taxon>Bacteria</taxon>
        <taxon>Pseudomonadati</taxon>
        <taxon>Bacteroidota</taxon>
        <taxon>Flavobacteriia</taxon>
        <taxon>Flavobacteriales</taxon>
        <taxon>Flavobacteriaceae</taxon>
        <taxon>Flavobacterium</taxon>
    </lineage>
</organism>
<reference evidence="2" key="1">
    <citation type="submission" date="2016-03" db="EMBL/GenBank/DDBJ databases">
        <title>Draft genome sequence of Paenibacillus glacialis DSM 22343.</title>
        <authorList>
            <person name="Shin S.-K."/>
            <person name="Yi H."/>
        </authorList>
    </citation>
    <scope>NUCLEOTIDE SEQUENCE [LARGE SCALE GENOMIC DNA]</scope>
    <source>
        <strain evidence="2">CCUG 60099</strain>
    </source>
</reference>
<dbReference type="Proteomes" id="UP000093343">
    <property type="component" value="Unassembled WGS sequence"/>
</dbReference>
<proteinExistence type="predicted"/>
<comment type="caution">
    <text evidence="1">The sequence shown here is derived from an EMBL/GenBank/DDBJ whole genome shotgun (WGS) entry which is preliminary data.</text>
</comment>
<evidence type="ECO:0000313" key="1">
    <source>
        <dbReference type="EMBL" id="OCB71976.1"/>
    </source>
</evidence>
<name>A0ABX2XG83_9FLAO</name>
<dbReference type="EMBL" id="LVEN01000035">
    <property type="protein sequence ID" value="OCB71976.1"/>
    <property type="molecule type" value="Genomic_DNA"/>
</dbReference>
<dbReference type="RefSeq" id="WP_065450485.1">
    <property type="nucleotide sequence ID" value="NZ_LVEN01000035.1"/>
</dbReference>